<feature type="compositionally biased region" description="Pro residues" evidence="1">
    <location>
        <begin position="447"/>
        <end position="457"/>
    </location>
</feature>
<evidence type="ECO:0000313" key="2">
    <source>
        <dbReference type="EMBL" id="KAF1965740.1"/>
    </source>
</evidence>
<feature type="compositionally biased region" description="Polar residues" evidence="1">
    <location>
        <begin position="523"/>
        <end position="557"/>
    </location>
</feature>
<sequence length="699" mass="76506">MLVTVEVPPLVATDDDAISEAEPNVSKPRKFALVVRDREKLEDVWYKIEERYKKNYLWPQQYAFFSIDRLQNGWHADVDLTDTVGAVFDNVPVTDCILRVIPSYRACDASLPPTSNLRPTPTKRAPRSSYGATPRNRALGQEMTPIAGEGLTWSGKKGVGRKRKRSSVSPPDSLRRSKPDFRERAKSGSPELGLVRPAAPANPYEKLSYATLVQVVKGRGLPLGGNGQRSKKYLLRVLNEYDIAQKRRSGRGDFELHDESDKDEDADEENAYWADSLDEDAQEENPHKEDAREEDVLDDARGESAQDEEAHEADAHEEDVLDEDAHNEDAHMENAPEEDAHDEDAHIENTQEEDAHADADEDADDADAQAAADEDADDEDAQVENTQEEVAHADADEDADEETEKKSRFASSPLASREPARWTAHSPSRLRQATSEASTPSRASSPSPSPAVSPPQPHLKDEAGDDEDPSSDDDEDTNGGANSTTSLSEQEDRKPTQPLVNRTPSPTPPDASIQVPASVVVPASQTTPKQTHVPASQPLPRTTQPNGTSVPSSSQPTFRAVNSPEHSKTRMALLNRPSIPSASQPSLRTLHSQSPVPLPAPRAFPSASQPSSRTVHSPGVSKTVRPPRTSYTSLKDMLHNTYSKGLASSAPSQPQPRTFSLTQTTTKKKLPDGLQEDDSEDESSSSSSTSTDNEEEEEK</sequence>
<dbReference type="Proteomes" id="UP000800036">
    <property type="component" value="Unassembled WGS sequence"/>
</dbReference>
<feature type="compositionally biased region" description="Basic and acidic residues" evidence="1">
    <location>
        <begin position="323"/>
        <end position="334"/>
    </location>
</feature>
<feature type="compositionally biased region" description="Basic and acidic residues" evidence="1">
    <location>
        <begin position="343"/>
        <end position="358"/>
    </location>
</feature>
<feature type="region of interest" description="Disordered" evidence="1">
    <location>
        <begin position="252"/>
        <end position="699"/>
    </location>
</feature>
<reference evidence="2" key="1">
    <citation type="journal article" date="2020" name="Stud. Mycol.">
        <title>101 Dothideomycetes genomes: a test case for predicting lifestyles and emergence of pathogens.</title>
        <authorList>
            <person name="Haridas S."/>
            <person name="Albert R."/>
            <person name="Binder M."/>
            <person name="Bloem J."/>
            <person name="Labutti K."/>
            <person name="Salamov A."/>
            <person name="Andreopoulos B."/>
            <person name="Baker S."/>
            <person name="Barry K."/>
            <person name="Bills G."/>
            <person name="Bluhm B."/>
            <person name="Cannon C."/>
            <person name="Castanera R."/>
            <person name="Culley D."/>
            <person name="Daum C."/>
            <person name="Ezra D."/>
            <person name="Gonzalez J."/>
            <person name="Henrissat B."/>
            <person name="Kuo A."/>
            <person name="Liang C."/>
            <person name="Lipzen A."/>
            <person name="Lutzoni F."/>
            <person name="Magnuson J."/>
            <person name="Mondo S."/>
            <person name="Nolan M."/>
            <person name="Ohm R."/>
            <person name="Pangilinan J."/>
            <person name="Park H.-J."/>
            <person name="Ramirez L."/>
            <person name="Alfaro M."/>
            <person name="Sun H."/>
            <person name="Tritt A."/>
            <person name="Yoshinaga Y."/>
            <person name="Zwiers L.-H."/>
            <person name="Turgeon B."/>
            <person name="Goodwin S."/>
            <person name="Spatafora J."/>
            <person name="Crous P."/>
            <person name="Grigoriev I."/>
        </authorList>
    </citation>
    <scope>NUCLEOTIDE SEQUENCE</scope>
    <source>
        <strain evidence="2">CBS 107.79</strain>
    </source>
</reference>
<protein>
    <recommendedName>
        <fullName evidence="4">Nucleolar protein Dnt1-like N-terminal domain-containing protein</fullName>
    </recommendedName>
</protein>
<evidence type="ECO:0000256" key="1">
    <source>
        <dbReference type="SAM" id="MobiDB-lite"/>
    </source>
</evidence>
<feature type="compositionally biased region" description="Acidic residues" evidence="1">
    <location>
        <begin position="674"/>
        <end position="683"/>
    </location>
</feature>
<feature type="compositionally biased region" description="Acidic residues" evidence="1">
    <location>
        <begin position="463"/>
        <end position="477"/>
    </location>
</feature>
<feature type="compositionally biased region" description="Low complexity" evidence="1">
    <location>
        <begin position="433"/>
        <end position="446"/>
    </location>
</feature>
<feature type="compositionally biased region" description="Acidic residues" evidence="1">
    <location>
        <begin position="305"/>
        <end position="322"/>
    </location>
</feature>
<dbReference type="OrthoDB" id="6365676at2759"/>
<proteinExistence type="predicted"/>
<feature type="compositionally biased region" description="Polar residues" evidence="1">
    <location>
        <begin position="606"/>
        <end position="615"/>
    </location>
</feature>
<gene>
    <name evidence="2" type="ORF">BU23DRAFT_560789</name>
</gene>
<accession>A0A6A5UMZ0</accession>
<feature type="compositionally biased region" description="Polar residues" evidence="1">
    <location>
        <begin position="649"/>
        <end position="665"/>
    </location>
</feature>
<name>A0A6A5UMZ0_9PLEO</name>
<feature type="compositionally biased region" description="Polar residues" evidence="1">
    <location>
        <begin position="479"/>
        <end position="488"/>
    </location>
</feature>
<evidence type="ECO:0008006" key="4">
    <source>
        <dbReference type="Google" id="ProtNLM"/>
    </source>
</evidence>
<evidence type="ECO:0000313" key="3">
    <source>
        <dbReference type="Proteomes" id="UP000800036"/>
    </source>
</evidence>
<feature type="compositionally biased region" description="Acidic residues" evidence="1">
    <location>
        <begin position="359"/>
        <end position="382"/>
    </location>
</feature>
<feature type="compositionally biased region" description="Acidic residues" evidence="1">
    <location>
        <begin position="261"/>
        <end position="283"/>
    </location>
</feature>
<keyword evidence="3" id="KW-1185">Reference proteome</keyword>
<organism evidence="2 3">
    <name type="scientific">Bimuria novae-zelandiae CBS 107.79</name>
    <dbReference type="NCBI Taxonomy" id="1447943"/>
    <lineage>
        <taxon>Eukaryota</taxon>
        <taxon>Fungi</taxon>
        <taxon>Dikarya</taxon>
        <taxon>Ascomycota</taxon>
        <taxon>Pezizomycotina</taxon>
        <taxon>Dothideomycetes</taxon>
        <taxon>Pleosporomycetidae</taxon>
        <taxon>Pleosporales</taxon>
        <taxon>Massarineae</taxon>
        <taxon>Didymosphaeriaceae</taxon>
        <taxon>Bimuria</taxon>
    </lineage>
</organism>
<feature type="region of interest" description="Disordered" evidence="1">
    <location>
        <begin position="110"/>
        <end position="197"/>
    </location>
</feature>
<feature type="compositionally biased region" description="Basic and acidic residues" evidence="1">
    <location>
        <begin position="173"/>
        <end position="186"/>
    </location>
</feature>
<feature type="compositionally biased region" description="Polar residues" evidence="1">
    <location>
        <begin position="578"/>
        <end position="595"/>
    </location>
</feature>
<dbReference type="AlphaFoldDB" id="A0A6A5UMZ0"/>
<dbReference type="EMBL" id="ML976756">
    <property type="protein sequence ID" value="KAF1965740.1"/>
    <property type="molecule type" value="Genomic_DNA"/>
</dbReference>